<evidence type="ECO:0000256" key="1">
    <source>
        <dbReference type="PROSITE-ProRule" id="PRU00169"/>
    </source>
</evidence>
<sequence length="233" mass="26968">MNKDVLKCIVIDDSTVSRHAIATMINNHSDLVLVTTYRNAIEALNNKAHENIDLIFLDVEMPRMNGFQFLEALEQRPQVILVCDKADYALKAFDYAITDYLKKPLDKRRFDNAIRRALAKHRMSNRITEKDCIDVKCNLQKKKVIIDHINFIETIGDYIRLVTDDGNLLVLTTLKSFLKKLPKDKFIRIHRSYCVNVTKIDQFCTTMLEIGGREIPISRGKSEELEKMLNYAC</sequence>
<reference evidence="4 5" key="1">
    <citation type="submission" date="2016-10" db="EMBL/GenBank/DDBJ databases">
        <authorList>
            <person name="de Groot N.N."/>
        </authorList>
    </citation>
    <scope>NUCLEOTIDE SEQUENCE [LARGE SCALE GENOMIC DNA]</scope>
    <source>
        <strain evidence="4 5">DSM 19886</strain>
    </source>
</reference>
<evidence type="ECO:0000313" key="5">
    <source>
        <dbReference type="Proteomes" id="UP000199440"/>
    </source>
</evidence>
<dbReference type="SUPFAM" id="SSF52172">
    <property type="entry name" value="CheY-like"/>
    <property type="match status" value="1"/>
</dbReference>
<accession>A0A1G9RZS5</accession>
<dbReference type="PROSITE" id="PS50930">
    <property type="entry name" value="HTH_LYTTR"/>
    <property type="match status" value="1"/>
</dbReference>
<feature type="domain" description="Response regulatory" evidence="2">
    <location>
        <begin position="7"/>
        <end position="118"/>
    </location>
</feature>
<dbReference type="STRING" id="192904.SAMN04488514_10745"/>
<dbReference type="Pfam" id="PF04397">
    <property type="entry name" value="LytTR"/>
    <property type="match status" value="1"/>
</dbReference>
<dbReference type="PROSITE" id="PS50110">
    <property type="entry name" value="RESPONSE_REGULATORY"/>
    <property type="match status" value="1"/>
</dbReference>
<dbReference type="InterPro" id="IPR001789">
    <property type="entry name" value="Sig_transdc_resp-reg_receiver"/>
</dbReference>
<dbReference type="Proteomes" id="UP000199440">
    <property type="component" value="Unassembled WGS sequence"/>
</dbReference>
<organism evidence="4 5">
    <name type="scientific">Kriegella aquimaris</name>
    <dbReference type="NCBI Taxonomy" id="192904"/>
    <lineage>
        <taxon>Bacteria</taxon>
        <taxon>Pseudomonadati</taxon>
        <taxon>Bacteroidota</taxon>
        <taxon>Flavobacteriia</taxon>
        <taxon>Flavobacteriales</taxon>
        <taxon>Flavobacteriaceae</taxon>
        <taxon>Kriegella</taxon>
    </lineage>
</organism>
<dbReference type="InterPro" id="IPR007492">
    <property type="entry name" value="LytTR_DNA-bd_dom"/>
</dbReference>
<dbReference type="AlphaFoldDB" id="A0A1G9RZS5"/>
<dbReference type="EMBL" id="FNGV01000007">
    <property type="protein sequence ID" value="SDM28664.1"/>
    <property type="molecule type" value="Genomic_DNA"/>
</dbReference>
<dbReference type="SMART" id="SM00850">
    <property type="entry name" value="LytTR"/>
    <property type="match status" value="1"/>
</dbReference>
<evidence type="ECO:0000259" key="3">
    <source>
        <dbReference type="PROSITE" id="PS50930"/>
    </source>
</evidence>
<dbReference type="PANTHER" id="PTHR37299:SF1">
    <property type="entry name" value="STAGE 0 SPORULATION PROTEIN A HOMOLOG"/>
    <property type="match status" value="1"/>
</dbReference>
<gene>
    <name evidence="4" type="ORF">SAMN04488514_10745</name>
</gene>
<dbReference type="Gene3D" id="3.40.50.2300">
    <property type="match status" value="1"/>
</dbReference>
<proteinExistence type="predicted"/>
<feature type="domain" description="HTH LytTR-type" evidence="3">
    <location>
        <begin position="133"/>
        <end position="231"/>
    </location>
</feature>
<protein>
    <submittedName>
        <fullName evidence="4">Two component transcriptional regulator, LytTR family</fullName>
    </submittedName>
</protein>
<keyword evidence="5" id="KW-1185">Reference proteome</keyword>
<dbReference type="Pfam" id="PF00072">
    <property type="entry name" value="Response_reg"/>
    <property type="match status" value="1"/>
</dbReference>
<keyword evidence="1" id="KW-0597">Phosphoprotein</keyword>
<name>A0A1G9RZS5_9FLAO</name>
<dbReference type="OrthoDB" id="2168082at2"/>
<dbReference type="SMART" id="SM00448">
    <property type="entry name" value="REC"/>
    <property type="match status" value="1"/>
</dbReference>
<dbReference type="InterPro" id="IPR011006">
    <property type="entry name" value="CheY-like_superfamily"/>
</dbReference>
<evidence type="ECO:0000313" key="4">
    <source>
        <dbReference type="EMBL" id="SDM28664.1"/>
    </source>
</evidence>
<dbReference type="GO" id="GO:0000156">
    <property type="term" value="F:phosphorelay response regulator activity"/>
    <property type="evidence" value="ECO:0007669"/>
    <property type="project" value="InterPro"/>
</dbReference>
<dbReference type="RefSeq" id="WP_089890678.1">
    <property type="nucleotide sequence ID" value="NZ_FNGV01000007.1"/>
</dbReference>
<dbReference type="InterPro" id="IPR046947">
    <property type="entry name" value="LytR-like"/>
</dbReference>
<dbReference type="PANTHER" id="PTHR37299">
    <property type="entry name" value="TRANSCRIPTIONAL REGULATOR-RELATED"/>
    <property type="match status" value="1"/>
</dbReference>
<dbReference type="Gene3D" id="2.40.50.1020">
    <property type="entry name" value="LytTr DNA-binding domain"/>
    <property type="match status" value="1"/>
</dbReference>
<evidence type="ECO:0000259" key="2">
    <source>
        <dbReference type="PROSITE" id="PS50110"/>
    </source>
</evidence>
<feature type="modified residue" description="4-aspartylphosphate" evidence="1">
    <location>
        <position position="58"/>
    </location>
</feature>
<dbReference type="GO" id="GO:0003677">
    <property type="term" value="F:DNA binding"/>
    <property type="evidence" value="ECO:0007669"/>
    <property type="project" value="InterPro"/>
</dbReference>